<gene>
    <name evidence="1" type="primary">bzz1</name>
    <name evidence="1" type="ORF">H4S07_000102</name>
</gene>
<comment type="caution">
    <text evidence="1">The sequence shown here is derived from an EMBL/GenBank/DDBJ whole genome shotgun (WGS) entry which is preliminary data.</text>
</comment>
<proteinExistence type="predicted"/>
<accession>A0ACC1LR45</accession>
<dbReference type="Proteomes" id="UP001140096">
    <property type="component" value="Unassembled WGS sequence"/>
</dbReference>
<evidence type="ECO:0000313" key="1">
    <source>
        <dbReference type="EMBL" id="KAJ2814116.1"/>
    </source>
</evidence>
<protein>
    <submittedName>
        <fullName evidence="1">Protein BZZ1</fullName>
    </submittedName>
</protein>
<evidence type="ECO:0000313" key="2">
    <source>
        <dbReference type="Proteomes" id="UP001140096"/>
    </source>
</evidence>
<reference evidence="1" key="1">
    <citation type="submission" date="2022-07" db="EMBL/GenBank/DDBJ databases">
        <title>Phylogenomic reconstructions and comparative analyses of Kickxellomycotina fungi.</title>
        <authorList>
            <person name="Reynolds N.K."/>
            <person name="Stajich J.E."/>
            <person name="Barry K."/>
            <person name="Grigoriev I.V."/>
            <person name="Crous P."/>
            <person name="Smith M.E."/>
        </authorList>
    </citation>
    <scope>NUCLEOTIDE SEQUENCE</scope>
    <source>
        <strain evidence="1">CBS 102833</strain>
    </source>
</reference>
<dbReference type="EMBL" id="JANBUP010000003">
    <property type="protein sequence ID" value="KAJ2814116.1"/>
    <property type="molecule type" value="Genomic_DNA"/>
</dbReference>
<sequence>MATTVKEPIWHTGGVFQAASEARKQGRLLVVCVLDEGLVHGAKHRKQLHDALNNTEVTSLLEAHCICVKLAAPSEEENAFTRLFPAAQALSICIAHSAGNTVVCGPNVTQTRIAAEIQTQLCASKQSQGSVHIGSLEAIENERLRRLLVNRRRGDMQRVKQAVSDFKDDRIGYEYVHGPTKPVTPTRTEESVSDGRAGTKAHLLLRVSNGRTLTAEFDALAAFSEVRAHVVKELGPAGIATMLPPRRVLDDEDDGRTLVALGLVPTATLLVQVAATAQAQKMAEPWFEWPAPHRLRQLAYLGVPNEFGAVNGYTEKQIEVYGALSKLLADKAAAEKEYGRKLVELAQGFQQQLAALHESSGGSGMDSLALTDAEAEGAGPLELTAAVNEWAARLEEEGRLHVQVGSKTSSDVADELRTAYEGLAEARRKTLDGYQRLLAERDATYEQKDRARTAYDARSKTLAGSLQRQERATTEKDQEKFRQRADRDTSLRNQAKNAYILHVAVANAAKNAVNRELTPRAMDAMQAINDHRVAQTRQLLLQMLAMQTAADSRRAAATQRATSVVSRVAPTADSDQLVRRRTAAGQSRWDEPADFRVVVDAAAGDDDVIARDGESQAILRNLGLQAQRDAQQAEEEMRAAVATAEQCRQRAQAGAKGSDRELERAADADRDAAIAELHAVQHHALHAAVELHLGHAVAHGSLHAFKPVTLALSRTCDYCAESIGGLNRKAARCGLCEYTCHAKCQIKVEPNCPGPDTEHKSGFLSMFGTLRGKKKTAQHQRSASVLSADSAVSGGGGGAPPSIGAASQASLPRQHSQQPPPALPMPQLTAPMPQLTAPPPSTALVAAGTVAVLYDFAGDGATTLTVRASDRVHIVEPDTDASGWTAVELPNGLQGMVPTSYVDMSEYKPPPTPIQHRMLALAEPRAEYVVALYDFSARDPDELSFAAGDRIRVVSRDIGEGWLQGALPGAREGRLPVAYVENEESDDNDD</sequence>
<name>A0ACC1LR45_9FUNG</name>
<organism evidence="1 2">
    <name type="scientific">Coemansia furcata</name>
    <dbReference type="NCBI Taxonomy" id="417177"/>
    <lineage>
        <taxon>Eukaryota</taxon>
        <taxon>Fungi</taxon>
        <taxon>Fungi incertae sedis</taxon>
        <taxon>Zoopagomycota</taxon>
        <taxon>Kickxellomycotina</taxon>
        <taxon>Kickxellomycetes</taxon>
        <taxon>Kickxellales</taxon>
        <taxon>Kickxellaceae</taxon>
        <taxon>Coemansia</taxon>
    </lineage>
</organism>
<keyword evidence="2" id="KW-1185">Reference proteome</keyword>